<dbReference type="Pfam" id="PF08224">
    <property type="entry name" value="DUF1719"/>
    <property type="match status" value="1"/>
</dbReference>
<feature type="region of interest" description="Disordered" evidence="1">
    <location>
        <begin position="1"/>
        <end position="27"/>
    </location>
</feature>
<name>A0A811NGM9_9POAL</name>
<evidence type="ECO:0000313" key="4">
    <source>
        <dbReference type="Proteomes" id="UP000604825"/>
    </source>
</evidence>
<evidence type="ECO:0000259" key="2">
    <source>
        <dbReference type="PROSITE" id="PS01159"/>
    </source>
</evidence>
<dbReference type="EMBL" id="CAJGYO010000003">
    <property type="protein sequence ID" value="CAD6221517.1"/>
    <property type="molecule type" value="Genomic_DNA"/>
</dbReference>
<keyword evidence="4" id="KW-1185">Reference proteome</keyword>
<dbReference type="SMART" id="SM01157">
    <property type="entry name" value="DUF1719"/>
    <property type="match status" value="1"/>
</dbReference>
<feature type="domain" description="WW" evidence="2">
    <location>
        <begin position="338"/>
        <end position="363"/>
    </location>
</feature>
<protein>
    <recommendedName>
        <fullName evidence="2">WW domain-containing protein</fullName>
    </recommendedName>
</protein>
<evidence type="ECO:0000256" key="1">
    <source>
        <dbReference type="SAM" id="MobiDB-lite"/>
    </source>
</evidence>
<reference evidence="3" key="1">
    <citation type="submission" date="2020-10" db="EMBL/GenBank/DDBJ databases">
        <authorList>
            <person name="Han B."/>
            <person name="Lu T."/>
            <person name="Zhao Q."/>
            <person name="Huang X."/>
            <person name="Zhao Y."/>
        </authorList>
    </citation>
    <scope>NUCLEOTIDE SEQUENCE</scope>
</reference>
<dbReference type="InterPro" id="IPR013181">
    <property type="entry name" value="DUF1719"/>
</dbReference>
<organism evidence="3 4">
    <name type="scientific">Miscanthus lutarioriparius</name>
    <dbReference type="NCBI Taxonomy" id="422564"/>
    <lineage>
        <taxon>Eukaryota</taxon>
        <taxon>Viridiplantae</taxon>
        <taxon>Streptophyta</taxon>
        <taxon>Embryophyta</taxon>
        <taxon>Tracheophyta</taxon>
        <taxon>Spermatophyta</taxon>
        <taxon>Magnoliopsida</taxon>
        <taxon>Liliopsida</taxon>
        <taxon>Poales</taxon>
        <taxon>Poaceae</taxon>
        <taxon>PACMAD clade</taxon>
        <taxon>Panicoideae</taxon>
        <taxon>Andropogonodae</taxon>
        <taxon>Andropogoneae</taxon>
        <taxon>Saccharinae</taxon>
        <taxon>Miscanthus</taxon>
    </lineage>
</organism>
<accession>A0A811NGM9</accession>
<dbReference type="InterPro" id="IPR001202">
    <property type="entry name" value="WW_dom"/>
</dbReference>
<dbReference type="Proteomes" id="UP000604825">
    <property type="component" value="Unassembled WGS sequence"/>
</dbReference>
<dbReference type="AlphaFoldDB" id="A0A811NGM9"/>
<dbReference type="OrthoDB" id="693011at2759"/>
<dbReference type="PANTHER" id="PTHR33377:SF3">
    <property type="entry name" value="WW DOMAIN-CONTAINING PROTEIN"/>
    <property type="match status" value="1"/>
</dbReference>
<dbReference type="PANTHER" id="PTHR33377">
    <property type="entry name" value="OS10G0134700 PROTEIN-RELATED"/>
    <property type="match status" value="1"/>
</dbReference>
<comment type="caution">
    <text evidence="3">The sequence shown here is derived from an EMBL/GenBank/DDBJ whole genome shotgun (WGS) entry which is preliminary data.</text>
</comment>
<evidence type="ECO:0000313" key="3">
    <source>
        <dbReference type="EMBL" id="CAD6221517.1"/>
    </source>
</evidence>
<gene>
    <name evidence="3" type="ORF">NCGR_LOCUS14783</name>
</gene>
<proteinExistence type="predicted"/>
<sequence>MSQHVGLGPRQNKADFGPGPAGQLYTDDEVTVERGWRGTRCCFGAEHRGEKEERVPPAAGADGRGDATLPHHKHRRSRGIKESVSQIVSGLLQKYEDKHNSNAFRNLERLEMAHIRLEAVLQTSDKWDITDTSLLRWRRKLKSAAQECDDTLHRCSQRILEAEHIEKEVSNSSLPKRVVHATRSFVSSIFHHDNDDLNRSIVQRFEWYADGASEFLRLLELGGTPRCCMPFNPFIRHLLAGKILRHRIIRANKRPLFLLLEPFISAEHGIEGRLFFMQNDSKAPNDDFCLTLTLQLSESTDIVGVAIQCLQLFAPLNKSTVENIRIELMQLPTQDFSWVPYVDSPQKKYWDNAHILGTQWFRPNPLCCKQHDKNNVCHGSKVYKSSGLGHDSLEPVIEVGLQCQLFLSECNKQRASLSECKSSLRDHPYLSGGVLFAPHGSSEGMLLVDKFPAIAAIYSEEQHCLHTVFTLGQLQEIMLPEAIDYFCQHEKAAVYQMLWRSRHGTAYIQVERASIFMPNTRQTFHGANKRRKLLQGQDEELELSMRYWVSHFLDLWAAHAPIQHQGSIRDLYQEVKEKQKQHITAA</sequence>
<dbReference type="PROSITE" id="PS01159">
    <property type="entry name" value="WW_DOMAIN_1"/>
    <property type="match status" value="1"/>
</dbReference>
<feature type="region of interest" description="Disordered" evidence="1">
    <location>
        <begin position="47"/>
        <end position="80"/>
    </location>
</feature>